<organism evidence="9 10">
    <name type="scientific">Pythium insidiosum</name>
    <name type="common">Pythiosis disease agent</name>
    <dbReference type="NCBI Taxonomy" id="114742"/>
    <lineage>
        <taxon>Eukaryota</taxon>
        <taxon>Sar</taxon>
        <taxon>Stramenopiles</taxon>
        <taxon>Oomycota</taxon>
        <taxon>Peronosporomycetes</taxon>
        <taxon>Pythiales</taxon>
        <taxon>Pythiaceae</taxon>
        <taxon>Pythium</taxon>
    </lineage>
</organism>
<name>A0AAD5LLY1_PYTIN</name>
<feature type="transmembrane region" description="Helical" evidence="7">
    <location>
        <begin position="96"/>
        <end position="119"/>
    </location>
</feature>
<dbReference type="PROSITE" id="PS50922">
    <property type="entry name" value="TLC"/>
    <property type="match status" value="1"/>
</dbReference>
<evidence type="ECO:0000313" key="10">
    <source>
        <dbReference type="Proteomes" id="UP001209570"/>
    </source>
</evidence>
<gene>
    <name evidence="9" type="ORF">P43SY_006821</name>
</gene>
<evidence type="ECO:0000256" key="4">
    <source>
        <dbReference type="ARBA" id="ARBA00023136"/>
    </source>
</evidence>
<dbReference type="SMART" id="SM00724">
    <property type="entry name" value="TLC"/>
    <property type="match status" value="1"/>
</dbReference>
<sequence length="318" mass="35584">MPSSDVYLLEEEHHVRFAENLAVAAAAFVFFWAVFGASWVVSSKRVPAFAAFTPAQKADWCSRINSTIHAVAVIAGVAVALANIEWGDDFMPMSSIRIASFVFSFAIGYFTCDLIVVLVWPVPMQWVFIIHHIVAVVPYAINNFISCCGAAQFGLLLFLLVELATLPLNVRGFIESMGQEDTRGYKRAIYMTYIVWAVSRTVLPIFLLYSFWRFTFPSERNHDVCFYPNMIGAHIIAFFCIGVFFFVHTPEMLQLRKDDKSKKKALLPTTQQPENAPQVPPSSSRDVKKLQQLASGSYDEVNANGDIENPPSSARAFS</sequence>
<accession>A0AAD5LLY1</accession>
<keyword evidence="2 5" id="KW-0812">Transmembrane</keyword>
<dbReference type="GO" id="GO:0055088">
    <property type="term" value="P:lipid homeostasis"/>
    <property type="evidence" value="ECO:0007669"/>
    <property type="project" value="TreeGrafter"/>
</dbReference>
<dbReference type="Pfam" id="PF03798">
    <property type="entry name" value="TRAM_LAG1_CLN8"/>
    <property type="match status" value="1"/>
</dbReference>
<comment type="caution">
    <text evidence="9">The sequence shown here is derived from an EMBL/GenBank/DDBJ whole genome shotgun (WGS) entry which is preliminary data.</text>
</comment>
<evidence type="ECO:0000313" key="9">
    <source>
        <dbReference type="EMBL" id="KAJ0402582.1"/>
    </source>
</evidence>
<evidence type="ECO:0000259" key="8">
    <source>
        <dbReference type="PROSITE" id="PS50922"/>
    </source>
</evidence>
<dbReference type="GO" id="GO:0005783">
    <property type="term" value="C:endoplasmic reticulum"/>
    <property type="evidence" value="ECO:0007669"/>
    <property type="project" value="TreeGrafter"/>
</dbReference>
<feature type="transmembrane region" description="Helical" evidence="7">
    <location>
        <begin position="190"/>
        <end position="214"/>
    </location>
</feature>
<dbReference type="PANTHER" id="PTHR13439:SF0">
    <property type="entry name" value="TOPOISOMERASE I DAMAGE AFFECTED PROTEIN 4"/>
    <property type="match status" value="1"/>
</dbReference>
<evidence type="ECO:0000256" key="6">
    <source>
        <dbReference type="SAM" id="MobiDB-lite"/>
    </source>
</evidence>
<proteinExistence type="predicted"/>
<keyword evidence="3 7" id="KW-1133">Transmembrane helix</keyword>
<dbReference type="InterPro" id="IPR050846">
    <property type="entry name" value="TLCD"/>
</dbReference>
<dbReference type="EMBL" id="JAKCXM010000099">
    <property type="protein sequence ID" value="KAJ0402582.1"/>
    <property type="molecule type" value="Genomic_DNA"/>
</dbReference>
<dbReference type="InterPro" id="IPR006634">
    <property type="entry name" value="TLC-dom"/>
</dbReference>
<evidence type="ECO:0000256" key="7">
    <source>
        <dbReference type="SAM" id="Phobius"/>
    </source>
</evidence>
<feature type="domain" description="TLC" evidence="8">
    <location>
        <begin position="55"/>
        <end position="258"/>
    </location>
</feature>
<dbReference type="Proteomes" id="UP001209570">
    <property type="component" value="Unassembled WGS sequence"/>
</dbReference>
<feature type="transmembrane region" description="Helical" evidence="7">
    <location>
        <begin position="20"/>
        <end position="42"/>
    </location>
</feature>
<evidence type="ECO:0000256" key="1">
    <source>
        <dbReference type="ARBA" id="ARBA00004141"/>
    </source>
</evidence>
<evidence type="ECO:0000256" key="5">
    <source>
        <dbReference type="PROSITE-ProRule" id="PRU00205"/>
    </source>
</evidence>
<evidence type="ECO:0000256" key="2">
    <source>
        <dbReference type="ARBA" id="ARBA00022692"/>
    </source>
</evidence>
<comment type="subcellular location">
    <subcellularLocation>
        <location evidence="1">Membrane</location>
        <topology evidence="1">Multi-pass membrane protein</topology>
    </subcellularLocation>
</comment>
<keyword evidence="10" id="KW-1185">Reference proteome</keyword>
<protein>
    <recommendedName>
        <fullName evidence="8">TLC domain-containing protein</fullName>
    </recommendedName>
</protein>
<dbReference type="PANTHER" id="PTHR13439">
    <property type="entry name" value="CT120 PROTEIN"/>
    <property type="match status" value="1"/>
</dbReference>
<dbReference type="GO" id="GO:0016020">
    <property type="term" value="C:membrane"/>
    <property type="evidence" value="ECO:0007669"/>
    <property type="project" value="UniProtKB-SubCell"/>
</dbReference>
<feature type="region of interest" description="Disordered" evidence="6">
    <location>
        <begin position="263"/>
        <end position="318"/>
    </location>
</feature>
<feature type="transmembrane region" description="Helical" evidence="7">
    <location>
        <begin position="226"/>
        <end position="247"/>
    </location>
</feature>
<keyword evidence="4 5" id="KW-0472">Membrane</keyword>
<feature type="transmembrane region" description="Helical" evidence="7">
    <location>
        <begin position="151"/>
        <end position="170"/>
    </location>
</feature>
<evidence type="ECO:0000256" key="3">
    <source>
        <dbReference type="ARBA" id="ARBA00022989"/>
    </source>
</evidence>
<feature type="transmembrane region" description="Helical" evidence="7">
    <location>
        <begin position="63"/>
        <end position="84"/>
    </location>
</feature>
<reference evidence="9" key="1">
    <citation type="submission" date="2021-12" db="EMBL/GenBank/DDBJ databases">
        <title>Prjna785345.</title>
        <authorList>
            <person name="Rujirawat T."/>
            <person name="Krajaejun T."/>
        </authorList>
    </citation>
    <scope>NUCLEOTIDE SEQUENCE</scope>
    <source>
        <strain evidence="9">Pi057C3</strain>
    </source>
</reference>
<feature type="transmembrane region" description="Helical" evidence="7">
    <location>
        <begin position="126"/>
        <end position="145"/>
    </location>
</feature>
<dbReference type="AlphaFoldDB" id="A0AAD5LLY1"/>